<dbReference type="EMBL" id="BDQV01002030">
    <property type="protein sequence ID" value="GAY35738.1"/>
    <property type="molecule type" value="Genomic_DNA"/>
</dbReference>
<proteinExistence type="predicted"/>
<dbReference type="AlphaFoldDB" id="A0A2H5N677"/>
<gene>
    <name evidence="2" type="ORF">CUMW_278720</name>
</gene>
<protein>
    <recommendedName>
        <fullName evidence="4">Secreted protein</fullName>
    </recommendedName>
</protein>
<evidence type="ECO:0000256" key="1">
    <source>
        <dbReference type="SAM" id="SignalP"/>
    </source>
</evidence>
<accession>A0A2H5N677</accession>
<reference evidence="2 3" key="1">
    <citation type="journal article" date="2017" name="Front. Genet.">
        <title>Draft sequencing of the heterozygous diploid genome of Satsuma (Citrus unshiu Marc.) using a hybrid assembly approach.</title>
        <authorList>
            <person name="Shimizu T."/>
            <person name="Tanizawa Y."/>
            <person name="Mochizuki T."/>
            <person name="Nagasaki H."/>
            <person name="Yoshioka T."/>
            <person name="Toyoda A."/>
            <person name="Fujiyama A."/>
            <person name="Kaminuma E."/>
            <person name="Nakamura Y."/>
        </authorList>
    </citation>
    <scope>NUCLEOTIDE SEQUENCE [LARGE SCALE GENOMIC DNA]</scope>
    <source>
        <strain evidence="3">cv. Miyagawa wase</strain>
    </source>
</reference>
<name>A0A2H5N677_CITUN</name>
<evidence type="ECO:0000313" key="2">
    <source>
        <dbReference type="EMBL" id="GAY35738.1"/>
    </source>
</evidence>
<evidence type="ECO:0000313" key="3">
    <source>
        <dbReference type="Proteomes" id="UP000236630"/>
    </source>
</evidence>
<dbReference type="Proteomes" id="UP000236630">
    <property type="component" value="Unassembled WGS sequence"/>
</dbReference>
<sequence length="80" mass="8807">MLPRNGRFNLAEVVAVSLISLAALEISSANKDNNDYSNKPKLMRIFCLSLVEKCVNGAPFHPFARLEKGCKTSLLINNLS</sequence>
<evidence type="ECO:0008006" key="4">
    <source>
        <dbReference type="Google" id="ProtNLM"/>
    </source>
</evidence>
<feature type="signal peptide" evidence="1">
    <location>
        <begin position="1"/>
        <end position="29"/>
    </location>
</feature>
<feature type="chain" id="PRO_5014157979" description="Secreted protein" evidence="1">
    <location>
        <begin position="30"/>
        <end position="80"/>
    </location>
</feature>
<comment type="caution">
    <text evidence="2">The sequence shown here is derived from an EMBL/GenBank/DDBJ whole genome shotgun (WGS) entry which is preliminary data.</text>
</comment>
<organism evidence="2 3">
    <name type="scientific">Citrus unshiu</name>
    <name type="common">Satsuma mandarin</name>
    <name type="synonym">Citrus nobilis var. unshiu</name>
    <dbReference type="NCBI Taxonomy" id="55188"/>
    <lineage>
        <taxon>Eukaryota</taxon>
        <taxon>Viridiplantae</taxon>
        <taxon>Streptophyta</taxon>
        <taxon>Embryophyta</taxon>
        <taxon>Tracheophyta</taxon>
        <taxon>Spermatophyta</taxon>
        <taxon>Magnoliopsida</taxon>
        <taxon>eudicotyledons</taxon>
        <taxon>Gunneridae</taxon>
        <taxon>Pentapetalae</taxon>
        <taxon>rosids</taxon>
        <taxon>malvids</taxon>
        <taxon>Sapindales</taxon>
        <taxon>Rutaceae</taxon>
        <taxon>Aurantioideae</taxon>
        <taxon>Citrus</taxon>
    </lineage>
</organism>
<keyword evidence="1" id="KW-0732">Signal</keyword>
<keyword evidence="3" id="KW-1185">Reference proteome</keyword>